<accession>A0A6H1ZHI1</accession>
<organism evidence="1">
    <name type="scientific">viral metagenome</name>
    <dbReference type="NCBI Taxonomy" id="1070528"/>
    <lineage>
        <taxon>unclassified sequences</taxon>
        <taxon>metagenomes</taxon>
        <taxon>organismal metagenomes</taxon>
    </lineage>
</organism>
<name>A0A6H1ZHI1_9ZZZZ</name>
<dbReference type="EMBL" id="MT144971">
    <property type="protein sequence ID" value="QJI02049.1"/>
    <property type="molecule type" value="Genomic_DNA"/>
</dbReference>
<reference evidence="1" key="1">
    <citation type="submission" date="2020-03" db="EMBL/GenBank/DDBJ databases">
        <title>The deep terrestrial virosphere.</title>
        <authorList>
            <person name="Holmfeldt K."/>
            <person name="Nilsson E."/>
            <person name="Simone D."/>
            <person name="Lopez-Fernandez M."/>
            <person name="Wu X."/>
            <person name="de Brujin I."/>
            <person name="Lundin D."/>
            <person name="Andersson A."/>
            <person name="Bertilsson S."/>
            <person name="Dopson M."/>
        </authorList>
    </citation>
    <scope>NUCLEOTIDE SEQUENCE</scope>
    <source>
        <strain evidence="1">TM448A00578</strain>
        <strain evidence="2">TM448B02903</strain>
    </source>
</reference>
<proteinExistence type="predicted"/>
<protein>
    <submittedName>
        <fullName evidence="1">Uncharacterized protein</fullName>
    </submittedName>
</protein>
<dbReference type="AlphaFoldDB" id="A0A6H1ZHI1"/>
<gene>
    <name evidence="1" type="ORF">TM448A00578_0018</name>
    <name evidence="2" type="ORF">TM448B02903_0013</name>
</gene>
<evidence type="ECO:0000313" key="1">
    <source>
        <dbReference type="EMBL" id="QJA46932.1"/>
    </source>
</evidence>
<dbReference type="EMBL" id="MT144026">
    <property type="protein sequence ID" value="QJA46932.1"/>
    <property type="molecule type" value="Genomic_DNA"/>
</dbReference>
<evidence type="ECO:0000313" key="2">
    <source>
        <dbReference type="EMBL" id="QJI02049.1"/>
    </source>
</evidence>
<sequence>MKTYTKTYELFSYDELSEEGKEKAIGDRIDFIIETHDWDKKNPYNDSYGKAERLHTPWFLGSIIWEDHGDDIVDEIKVNEYMFFASGELAPPEYCVEA</sequence>